<accession>A0A4R9LRI2</accession>
<comment type="pathway">
    <text evidence="1 6">Purine metabolism; IMP biosynthesis via de novo pathway; N(2)-formyl-N(1)-(5-phospho-D-ribosyl)glycinamide from N(1)-(5-phospho-D-ribosyl)glycinamide (10-formyl THF route): step 1/1.</text>
</comment>
<feature type="binding site" evidence="6">
    <location>
        <begin position="102"/>
        <end position="105"/>
    </location>
    <ligand>
        <name>(6R)-10-formyltetrahydrofolate</name>
        <dbReference type="ChEBI" id="CHEBI:195366"/>
    </ligand>
</feature>
<keyword evidence="9" id="KW-1185">Reference proteome</keyword>
<evidence type="ECO:0000259" key="7">
    <source>
        <dbReference type="Pfam" id="PF00551"/>
    </source>
</evidence>
<proteinExistence type="inferred from homology"/>
<comment type="function">
    <text evidence="6">Catalyzes the transfer of a formyl group from 10-formyltetrahydrofolate to 5-phospho-ribosyl-glycinamide (GAR), producing 5-phospho-ribosyl-N-formylglycinamide (FGAR) and tetrahydrofolate.</text>
</comment>
<feature type="site" description="Raises pKa of active site His" evidence="6">
    <location>
        <position position="157"/>
    </location>
</feature>
<evidence type="ECO:0000256" key="4">
    <source>
        <dbReference type="ARBA" id="ARBA00038440"/>
    </source>
</evidence>
<evidence type="ECO:0000256" key="6">
    <source>
        <dbReference type="HAMAP-Rule" id="MF_01930"/>
    </source>
</evidence>
<keyword evidence="3 6" id="KW-0658">Purine biosynthesis</keyword>
<dbReference type="OrthoDB" id="9806170at2"/>
<evidence type="ECO:0000256" key="5">
    <source>
        <dbReference type="ARBA" id="ARBA00047664"/>
    </source>
</evidence>
<dbReference type="InterPro" id="IPR002376">
    <property type="entry name" value="Formyl_transf_N"/>
</dbReference>
<dbReference type="GO" id="GO:0004644">
    <property type="term" value="F:phosphoribosylglycinamide formyltransferase activity"/>
    <property type="evidence" value="ECO:0007669"/>
    <property type="project" value="UniProtKB-UniRule"/>
</dbReference>
<dbReference type="AlphaFoldDB" id="A0A4R9LRI2"/>
<sequence length="213" mass="23744">MIKLLATGFRKKEKKVLFLASGRGSNFENAVKVIRKKKAPIAILGLVTDNPQAKVLDLARSFQIPSYTLPFADYKDKKDYHKDLLKKAQDLAPDLIVACGYMRILKPEFVNSFSGKIINIHPSLLPSFPGLDSQKQAIDYGAKISGCTVHFVEEGVDTGPVILQRSVEIGSSWGEKELSLAILKEEHKILPLAIQLFCENKLRINGRKVEILK</sequence>
<comment type="catalytic activity">
    <reaction evidence="5 6">
        <text>N(1)-(5-phospho-beta-D-ribosyl)glycinamide + (6R)-10-formyltetrahydrofolate = N(2)-formyl-N(1)-(5-phospho-beta-D-ribosyl)glycinamide + (6S)-5,6,7,8-tetrahydrofolate + H(+)</text>
        <dbReference type="Rhea" id="RHEA:15053"/>
        <dbReference type="ChEBI" id="CHEBI:15378"/>
        <dbReference type="ChEBI" id="CHEBI:57453"/>
        <dbReference type="ChEBI" id="CHEBI:143788"/>
        <dbReference type="ChEBI" id="CHEBI:147286"/>
        <dbReference type="ChEBI" id="CHEBI:195366"/>
        <dbReference type="EC" id="2.1.2.2"/>
    </reaction>
</comment>
<name>A0A4R9LRI2_9LEPT</name>
<comment type="similarity">
    <text evidence="4 6">Belongs to the GART family.</text>
</comment>
<dbReference type="PANTHER" id="PTHR43369">
    <property type="entry name" value="PHOSPHORIBOSYLGLYCINAMIDE FORMYLTRANSFERASE"/>
    <property type="match status" value="1"/>
</dbReference>
<dbReference type="InterPro" id="IPR036477">
    <property type="entry name" value="Formyl_transf_N_sf"/>
</dbReference>
<dbReference type="Pfam" id="PF00551">
    <property type="entry name" value="Formyl_trans_N"/>
    <property type="match status" value="1"/>
</dbReference>
<feature type="binding site" evidence="6">
    <location>
        <position position="119"/>
    </location>
    <ligand>
        <name>(6R)-10-formyltetrahydrofolate</name>
        <dbReference type="ChEBI" id="CHEBI:195366"/>
    </ligand>
</feature>
<keyword evidence="2 6" id="KW-0808">Transferase</keyword>
<evidence type="ECO:0000313" key="8">
    <source>
        <dbReference type="EMBL" id="TGN13418.1"/>
    </source>
</evidence>
<dbReference type="PANTHER" id="PTHR43369:SF2">
    <property type="entry name" value="PHOSPHORIBOSYLGLYCINAMIDE FORMYLTRANSFERASE"/>
    <property type="match status" value="1"/>
</dbReference>
<dbReference type="Gene3D" id="3.40.50.170">
    <property type="entry name" value="Formyl transferase, N-terminal domain"/>
    <property type="match status" value="1"/>
</dbReference>
<feature type="active site" description="Proton donor" evidence="6">
    <location>
        <position position="121"/>
    </location>
</feature>
<dbReference type="EMBL" id="RQHV01000029">
    <property type="protein sequence ID" value="TGN13418.1"/>
    <property type="molecule type" value="Genomic_DNA"/>
</dbReference>
<dbReference type="UniPathway" id="UPA00074">
    <property type="reaction ID" value="UER00126"/>
</dbReference>
<feature type="binding site" evidence="6">
    <location>
        <begin position="24"/>
        <end position="26"/>
    </location>
    <ligand>
        <name>N(1)-(5-phospho-beta-D-ribosyl)glycinamide</name>
        <dbReference type="ChEBI" id="CHEBI:143788"/>
    </ligand>
</feature>
<gene>
    <name evidence="6" type="primary">purN</name>
    <name evidence="8" type="ORF">EHS11_04075</name>
</gene>
<dbReference type="HAMAP" id="MF_01930">
    <property type="entry name" value="PurN"/>
    <property type="match status" value="1"/>
</dbReference>
<evidence type="ECO:0000256" key="1">
    <source>
        <dbReference type="ARBA" id="ARBA00005054"/>
    </source>
</evidence>
<dbReference type="PROSITE" id="PS00373">
    <property type="entry name" value="GART"/>
    <property type="match status" value="1"/>
</dbReference>
<dbReference type="EC" id="2.1.2.2" evidence="6"/>
<evidence type="ECO:0000256" key="2">
    <source>
        <dbReference type="ARBA" id="ARBA00022679"/>
    </source>
</evidence>
<feature type="binding site" evidence="6">
    <location>
        <position position="77"/>
    </location>
    <ligand>
        <name>(6R)-10-formyltetrahydrofolate</name>
        <dbReference type="ChEBI" id="CHEBI:195366"/>
    </ligand>
</feature>
<reference evidence="8" key="1">
    <citation type="journal article" date="2019" name="PLoS Negl. Trop. Dis.">
        <title>Revisiting the worldwide diversity of Leptospira species in the environment.</title>
        <authorList>
            <person name="Vincent A.T."/>
            <person name="Schiettekatte O."/>
            <person name="Bourhy P."/>
            <person name="Veyrier F.J."/>
            <person name="Picardeau M."/>
        </authorList>
    </citation>
    <scope>NUCLEOTIDE SEQUENCE [LARGE SCALE GENOMIC DNA]</scope>
    <source>
        <strain evidence="8">201400974</strain>
    </source>
</reference>
<feature type="domain" description="Formyl transferase N-terminal" evidence="7">
    <location>
        <begin position="14"/>
        <end position="194"/>
    </location>
</feature>
<dbReference type="CDD" id="cd08645">
    <property type="entry name" value="FMT_core_GART"/>
    <property type="match status" value="1"/>
</dbReference>
<dbReference type="InterPro" id="IPR001555">
    <property type="entry name" value="GART_AS"/>
</dbReference>
<evidence type="ECO:0000256" key="3">
    <source>
        <dbReference type="ARBA" id="ARBA00022755"/>
    </source>
</evidence>
<dbReference type="GO" id="GO:0006189">
    <property type="term" value="P:'de novo' IMP biosynthetic process"/>
    <property type="evidence" value="ECO:0007669"/>
    <property type="project" value="UniProtKB-UniRule"/>
</dbReference>
<protein>
    <recommendedName>
        <fullName evidence="6">Phosphoribosylglycinamide formyltransferase</fullName>
        <ecNumber evidence="6">2.1.2.2</ecNumber>
    </recommendedName>
    <alternativeName>
        <fullName evidence="6">5'-phosphoribosylglycinamide transformylase</fullName>
    </alternativeName>
    <alternativeName>
        <fullName evidence="6">GAR transformylase</fullName>
        <shortName evidence="6">GART</shortName>
    </alternativeName>
</protein>
<organism evidence="8 9">
    <name type="scientific">Leptospira ilyithenensis</name>
    <dbReference type="NCBI Taxonomy" id="2484901"/>
    <lineage>
        <taxon>Bacteria</taxon>
        <taxon>Pseudomonadati</taxon>
        <taxon>Spirochaetota</taxon>
        <taxon>Spirochaetia</taxon>
        <taxon>Leptospirales</taxon>
        <taxon>Leptospiraceae</taxon>
        <taxon>Leptospira</taxon>
    </lineage>
</organism>
<dbReference type="InterPro" id="IPR004607">
    <property type="entry name" value="GART"/>
</dbReference>
<comment type="caution">
    <text evidence="8">The sequence shown here is derived from an EMBL/GenBank/DDBJ whole genome shotgun (WGS) entry which is preliminary data.</text>
</comment>
<evidence type="ECO:0000313" key="9">
    <source>
        <dbReference type="Proteomes" id="UP000298264"/>
    </source>
</evidence>
<dbReference type="NCBIfam" id="TIGR00639">
    <property type="entry name" value="PurN"/>
    <property type="match status" value="1"/>
</dbReference>
<dbReference type="SUPFAM" id="SSF53328">
    <property type="entry name" value="Formyltransferase"/>
    <property type="match status" value="1"/>
</dbReference>
<dbReference type="Proteomes" id="UP000298264">
    <property type="component" value="Unassembled WGS sequence"/>
</dbReference>
<dbReference type="GO" id="GO:0005829">
    <property type="term" value="C:cytosol"/>
    <property type="evidence" value="ECO:0007669"/>
    <property type="project" value="TreeGrafter"/>
</dbReference>